<dbReference type="EC" id="2.6.1.85" evidence="2"/>
<dbReference type="PANTHER" id="PTHR11236">
    <property type="entry name" value="AMINOBENZOATE/ANTHRANILATE SYNTHASE"/>
    <property type="match status" value="1"/>
</dbReference>
<proteinExistence type="predicted"/>
<dbReference type="GO" id="GO:0046820">
    <property type="term" value="F:4-amino-4-deoxychorismate synthase activity"/>
    <property type="evidence" value="ECO:0007669"/>
    <property type="project" value="UniProtKB-EC"/>
</dbReference>
<name>A0A0W8FLJ2_9ZZZZ</name>
<protein>
    <submittedName>
        <fullName evidence="2">Para-aminobenzoate synthase, aminase component / aminodeoxychorismate lyase pabaa/pabac</fullName>
        <ecNumber evidence="2">2.6.1.85</ecNumber>
        <ecNumber evidence="2">4.1.3.38</ecNumber>
    </submittedName>
</protein>
<dbReference type="InterPro" id="IPR005801">
    <property type="entry name" value="ADC_synthase"/>
</dbReference>
<dbReference type="EMBL" id="LNQE01001029">
    <property type="protein sequence ID" value="KUG21724.1"/>
    <property type="molecule type" value="Genomic_DNA"/>
</dbReference>
<dbReference type="Pfam" id="PF00425">
    <property type="entry name" value="Chorismate_bind"/>
    <property type="match status" value="1"/>
</dbReference>
<dbReference type="PANTHER" id="PTHR11236:SF50">
    <property type="entry name" value="AMINODEOXYCHORISMATE SYNTHASE COMPONENT 1"/>
    <property type="match status" value="1"/>
</dbReference>
<reference evidence="2" key="1">
    <citation type="journal article" date="2015" name="Proc. Natl. Acad. Sci. U.S.A.">
        <title>Networks of energetic and metabolic interactions define dynamics in microbial communities.</title>
        <authorList>
            <person name="Embree M."/>
            <person name="Liu J.K."/>
            <person name="Al-Bassam M.M."/>
            <person name="Zengler K."/>
        </authorList>
    </citation>
    <scope>NUCLEOTIDE SEQUENCE</scope>
</reference>
<sequence>MEIIHELEREPRNIYTGAIGYIKPNKDLFMNIPIRTFLVNRKDGKGEMGIGGGIVWDSTAEGEWDEGILKAKFFTDSF</sequence>
<dbReference type="InterPro" id="IPR015890">
    <property type="entry name" value="Chorismate_C"/>
</dbReference>
<dbReference type="GO" id="GO:0008696">
    <property type="term" value="F:4-amino-4-deoxychorismate lyase activity"/>
    <property type="evidence" value="ECO:0007669"/>
    <property type="project" value="UniProtKB-EC"/>
</dbReference>
<comment type="caution">
    <text evidence="2">The sequence shown here is derived from an EMBL/GenBank/DDBJ whole genome shotgun (WGS) entry which is preliminary data.</text>
</comment>
<gene>
    <name evidence="2" type="ORF">ASZ90_008528</name>
</gene>
<dbReference type="AlphaFoldDB" id="A0A0W8FLJ2"/>
<keyword evidence="2" id="KW-0456">Lyase</keyword>
<dbReference type="Gene3D" id="3.60.120.10">
    <property type="entry name" value="Anthranilate synthase"/>
    <property type="match status" value="1"/>
</dbReference>
<organism evidence="2">
    <name type="scientific">hydrocarbon metagenome</name>
    <dbReference type="NCBI Taxonomy" id="938273"/>
    <lineage>
        <taxon>unclassified sequences</taxon>
        <taxon>metagenomes</taxon>
        <taxon>ecological metagenomes</taxon>
    </lineage>
</organism>
<dbReference type="SUPFAM" id="SSF56322">
    <property type="entry name" value="ADC synthase"/>
    <property type="match status" value="1"/>
</dbReference>
<dbReference type="EC" id="4.1.3.38" evidence="2"/>
<keyword evidence="2" id="KW-0032">Aminotransferase</keyword>
<keyword evidence="2" id="KW-0808">Transferase</keyword>
<evidence type="ECO:0000313" key="2">
    <source>
        <dbReference type="EMBL" id="KUG21724.1"/>
    </source>
</evidence>
<feature type="domain" description="Chorismate-utilising enzyme C-terminal" evidence="1">
    <location>
        <begin position="1"/>
        <end position="70"/>
    </location>
</feature>
<dbReference type="InterPro" id="IPR019999">
    <property type="entry name" value="Anth_synth_I-like"/>
</dbReference>
<evidence type="ECO:0000259" key="1">
    <source>
        <dbReference type="Pfam" id="PF00425"/>
    </source>
</evidence>
<accession>A0A0W8FLJ2</accession>
<dbReference type="GO" id="GO:0000162">
    <property type="term" value="P:L-tryptophan biosynthetic process"/>
    <property type="evidence" value="ECO:0007669"/>
    <property type="project" value="TreeGrafter"/>
</dbReference>